<dbReference type="PANTHER" id="PTHR28265">
    <property type="entry name" value="MAINTENANCE OF TELOMERE CAPPING PROTEIN 1"/>
    <property type="match status" value="1"/>
</dbReference>
<reference evidence="2 3" key="1">
    <citation type="journal article" date="2011" name="Proc. Natl. Acad. Sci. U.S.A.">
        <title>Comparative genomics of xylose-fermenting fungi for enhanced biofuel production.</title>
        <authorList>
            <person name="Wohlbach D.J."/>
            <person name="Kuo A."/>
            <person name="Sato T.K."/>
            <person name="Potts K.M."/>
            <person name="Salamov A.A."/>
            <person name="LaButti K.M."/>
            <person name="Sun H."/>
            <person name="Clum A."/>
            <person name="Pangilinan J.L."/>
            <person name="Lindquist E.A."/>
            <person name="Lucas S."/>
            <person name="Lapidus A."/>
            <person name="Jin M."/>
            <person name="Gunawan C."/>
            <person name="Balan V."/>
            <person name="Dale B.E."/>
            <person name="Jeffries T.W."/>
            <person name="Zinkel R."/>
            <person name="Barry K.W."/>
            <person name="Grigoriev I.V."/>
            <person name="Gasch A.P."/>
        </authorList>
    </citation>
    <scope>NUCLEOTIDE SEQUENCE [LARGE SCALE GENOMIC DNA]</scope>
    <source>
        <strain evidence="3">NRRL Y-27907 / 11-Y1</strain>
    </source>
</reference>
<organism evidence="3">
    <name type="scientific">Spathaspora passalidarum (strain NRRL Y-27907 / 11-Y1)</name>
    <dbReference type="NCBI Taxonomy" id="619300"/>
    <lineage>
        <taxon>Eukaryota</taxon>
        <taxon>Fungi</taxon>
        <taxon>Dikarya</taxon>
        <taxon>Ascomycota</taxon>
        <taxon>Saccharomycotina</taxon>
        <taxon>Pichiomycetes</taxon>
        <taxon>Debaryomycetaceae</taxon>
        <taxon>Spathaspora</taxon>
    </lineage>
</organism>
<dbReference type="KEGG" id="spaa:SPAPADRAFT_63499"/>
<dbReference type="OrthoDB" id="5594977at2759"/>
<evidence type="ECO:0000313" key="3">
    <source>
        <dbReference type="Proteomes" id="UP000000709"/>
    </source>
</evidence>
<keyword evidence="3" id="KW-1185">Reference proteome</keyword>
<dbReference type="STRING" id="619300.G3AV75"/>
<feature type="compositionally biased region" description="Basic and acidic residues" evidence="1">
    <location>
        <begin position="31"/>
        <end position="40"/>
    </location>
</feature>
<evidence type="ECO:0008006" key="4">
    <source>
        <dbReference type="Google" id="ProtNLM"/>
    </source>
</evidence>
<dbReference type="RefSeq" id="XP_007377644.1">
    <property type="nucleotide sequence ID" value="XM_007377582.1"/>
</dbReference>
<dbReference type="InParanoid" id="G3AV75"/>
<dbReference type="eggNOG" id="ENOG502QU4J">
    <property type="taxonomic scope" value="Eukaryota"/>
</dbReference>
<name>G3AV75_SPAPN</name>
<dbReference type="Proteomes" id="UP000000709">
    <property type="component" value="Unassembled WGS sequence"/>
</dbReference>
<protein>
    <recommendedName>
        <fullName evidence="4">Maintenance of telomere capping protein 1</fullName>
    </recommendedName>
</protein>
<sequence>MPTDKDVLDFINSLPDSKPSTPQPVSGRGSSEVKESKADDLLDFLDELAQHETTKRPASRTKLEPKKDIEPKKSAAAPTTISSSIPLPPTVEEAKESTTEATTATSSDTTMTDEADTEPNAQAELEIDPIGQISSWWSKEGSTKVSSLWGTITSNAEKLSEQTYQLASATTNQLSQQRQHLEGNEQLSKLSDRLNSLVVNVSNQIKQGLLEDVDEILNVMIVCDLYNLNYLNRLVSENFQSVMNQVEGGINVSVVQFNQHHDEQETNGVKLNMFYGKVIDGEKLCFANLESAARDFQKIEPSPEEKQQQEEELINKSNIFISIQPITTSKPDRENEPAEDDDKPVLIESSNANSFSFTIVLKDITNGITIITKTQPFPLRWAAWLDGEELNVVNDQESLTDSVDPREWVKDWIKQGLNLSLGVVAQEYVIKRMGV</sequence>
<dbReference type="Pfam" id="PF10310">
    <property type="entry name" value="DUF5427"/>
    <property type="match status" value="1"/>
</dbReference>
<dbReference type="HOGENOM" id="CLU_042692_0_0_1"/>
<dbReference type="EMBL" id="GL996506">
    <property type="protein sequence ID" value="EGW29878.1"/>
    <property type="molecule type" value="Genomic_DNA"/>
</dbReference>
<dbReference type="InterPro" id="IPR018814">
    <property type="entry name" value="DUF5427"/>
</dbReference>
<dbReference type="FunCoup" id="G3AV75">
    <property type="interactions" value="26"/>
</dbReference>
<feature type="compositionally biased region" description="Low complexity" evidence="1">
    <location>
        <begin position="99"/>
        <end position="110"/>
    </location>
</feature>
<accession>G3AV75</accession>
<dbReference type="PANTHER" id="PTHR28265:SF1">
    <property type="entry name" value="MAINTENANCE OF TELOMERE CAPPING PROTEIN 1"/>
    <property type="match status" value="1"/>
</dbReference>
<feature type="region of interest" description="Disordered" evidence="1">
    <location>
        <begin position="11"/>
        <end position="124"/>
    </location>
</feature>
<feature type="compositionally biased region" description="Polar residues" evidence="1">
    <location>
        <begin position="14"/>
        <end position="24"/>
    </location>
</feature>
<dbReference type="AlphaFoldDB" id="G3AV75"/>
<proteinExistence type="predicted"/>
<dbReference type="GeneID" id="18874783"/>
<evidence type="ECO:0000256" key="1">
    <source>
        <dbReference type="SAM" id="MobiDB-lite"/>
    </source>
</evidence>
<dbReference type="OMA" id="RIHLVHD"/>
<feature type="compositionally biased region" description="Basic and acidic residues" evidence="1">
    <location>
        <begin position="48"/>
        <end position="73"/>
    </location>
</feature>
<evidence type="ECO:0000313" key="2">
    <source>
        <dbReference type="EMBL" id="EGW29878.1"/>
    </source>
</evidence>
<gene>
    <name evidence="2" type="ORF">SPAPADRAFT_63499</name>
</gene>
<feature type="region of interest" description="Disordered" evidence="1">
    <location>
        <begin position="325"/>
        <end position="346"/>
    </location>
</feature>
<feature type="compositionally biased region" description="Low complexity" evidence="1">
    <location>
        <begin position="74"/>
        <end position="85"/>
    </location>
</feature>